<comment type="subcellular location">
    <subcellularLocation>
        <location evidence="1">Endoplasmic reticulum membrane</location>
        <topology evidence="1">Multi-pass membrane protein</topology>
    </subcellularLocation>
</comment>
<dbReference type="AlphaFoldDB" id="A0A5P1FHI5"/>
<feature type="transmembrane region" description="Helical" evidence="7">
    <location>
        <begin position="6"/>
        <end position="26"/>
    </location>
</feature>
<gene>
    <name evidence="9" type="ORF">A4U43_C02F3950</name>
</gene>
<feature type="compositionally biased region" description="Acidic residues" evidence="6">
    <location>
        <begin position="276"/>
        <end position="285"/>
    </location>
</feature>
<evidence type="ECO:0000256" key="4">
    <source>
        <dbReference type="ARBA" id="ARBA00023136"/>
    </source>
</evidence>
<proteinExistence type="predicted"/>
<dbReference type="GO" id="GO:0005789">
    <property type="term" value="C:endoplasmic reticulum membrane"/>
    <property type="evidence" value="ECO:0007669"/>
    <property type="project" value="UniProtKB-SubCell"/>
</dbReference>
<dbReference type="Pfam" id="PF03798">
    <property type="entry name" value="TRAM_LAG1_CLN8"/>
    <property type="match status" value="1"/>
</dbReference>
<dbReference type="PIRSF" id="PIRSF005225">
    <property type="entry name" value="LAG1_LAC1"/>
    <property type="match status" value="1"/>
</dbReference>
<keyword evidence="3 7" id="KW-1133">Transmembrane helix</keyword>
<dbReference type="PANTHER" id="PTHR12560">
    <property type="entry name" value="LONGEVITY ASSURANCE FACTOR 1 LAG1"/>
    <property type="match status" value="1"/>
</dbReference>
<dbReference type="InterPro" id="IPR016439">
    <property type="entry name" value="Lag1/Lac1-like"/>
</dbReference>
<evidence type="ECO:0000256" key="1">
    <source>
        <dbReference type="ARBA" id="ARBA00004477"/>
    </source>
</evidence>
<name>A0A5P1FHI5_ASPOF</name>
<feature type="transmembrane region" description="Helical" evidence="7">
    <location>
        <begin position="189"/>
        <end position="213"/>
    </location>
</feature>
<feature type="region of interest" description="Disordered" evidence="6">
    <location>
        <begin position="272"/>
        <end position="295"/>
    </location>
</feature>
<dbReference type="InterPro" id="IPR006634">
    <property type="entry name" value="TLC-dom"/>
</dbReference>
<dbReference type="GO" id="GO:0050291">
    <property type="term" value="F:sphingosine N-acyltransferase activity"/>
    <property type="evidence" value="ECO:0007669"/>
    <property type="project" value="InterPro"/>
</dbReference>
<evidence type="ECO:0000256" key="2">
    <source>
        <dbReference type="ARBA" id="ARBA00022692"/>
    </source>
</evidence>
<evidence type="ECO:0000256" key="5">
    <source>
        <dbReference type="PROSITE-ProRule" id="PRU00205"/>
    </source>
</evidence>
<evidence type="ECO:0000256" key="3">
    <source>
        <dbReference type="ARBA" id="ARBA00022989"/>
    </source>
</evidence>
<organism evidence="9 10">
    <name type="scientific">Asparagus officinalis</name>
    <name type="common">Garden asparagus</name>
    <dbReference type="NCBI Taxonomy" id="4686"/>
    <lineage>
        <taxon>Eukaryota</taxon>
        <taxon>Viridiplantae</taxon>
        <taxon>Streptophyta</taxon>
        <taxon>Embryophyta</taxon>
        <taxon>Tracheophyta</taxon>
        <taxon>Spermatophyta</taxon>
        <taxon>Magnoliopsida</taxon>
        <taxon>Liliopsida</taxon>
        <taxon>Asparagales</taxon>
        <taxon>Asparagaceae</taxon>
        <taxon>Asparagoideae</taxon>
        <taxon>Asparagus</taxon>
    </lineage>
</organism>
<keyword evidence="2 5" id="KW-0812">Transmembrane</keyword>
<reference evidence="10" key="1">
    <citation type="journal article" date="2017" name="Nat. Commun.">
        <title>The asparagus genome sheds light on the origin and evolution of a young Y chromosome.</title>
        <authorList>
            <person name="Harkess A."/>
            <person name="Zhou J."/>
            <person name="Xu C."/>
            <person name="Bowers J.E."/>
            <person name="Van der Hulst R."/>
            <person name="Ayyampalayam S."/>
            <person name="Mercati F."/>
            <person name="Riccardi P."/>
            <person name="McKain M.R."/>
            <person name="Kakrana A."/>
            <person name="Tang H."/>
            <person name="Ray J."/>
            <person name="Groenendijk J."/>
            <person name="Arikit S."/>
            <person name="Mathioni S.M."/>
            <person name="Nakano M."/>
            <person name="Shan H."/>
            <person name="Telgmann-Rauber A."/>
            <person name="Kanno A."/>
            <person name="Yue Z."/>
            <person name="Chen H."/>
            <person name="Li W."/>
            <person name="Chen Y."/>
            <person name="Xu X."/>
            <person name="Zhang Y."/>
            <person name="Luo S."/>
            <person name="Chen H."/>
            <person name="Gao J."/>
            <person name="Mao Z."/>
            <person name="Pires J.C."/>
            <person name="Luo M."/>
            <person name="Kudrna D."/>
            <person name="Wing R.A."/>
            <person name="Meyers B.C."/>
            <person name="Yi K."/>
            <person name="Kong H."/>
            <person name="Lavrijsen P."/>
            <person name="Sunseri F."/>
            <person name="Falavigna A."/>
            <person name="Ye Y."/>
            <person name="Leebens-Mack J.H."/>
            <person name="Chen G."/>
        </authorList>
    </citation>
    <scope>NUCLEOTIDE SEQUENCE [LARGE SCALE GENOMIC DNA]</scope>
    <source>
        <strain evidence="10">cv. DH0086</strain>
    </source>
</reference>
<dbReference type="PROSITE" id="PS50922">
    <property type="entry name" value="TLC"/>
    <property type="match status" value="1"/>
</dbReference>
<feature type="domain" description="TLC" evidence="8">
    <location>
        <begin position="59"/>
        <end position="263"/>
    </location>
</feature>
<keyword evidence="10" id="KW-1185">Reference proteome</keyword>
<dbReference type="SMART" id="SM00724">
    <property type="entry name" value="TLC"/>
    <property type="match status" value="1"/>
</dbReference>
<dbReference type="OMA" id="NMWMLVF"/>
<sequence length="295" mass="34532">MLLEMTSHFLLAVCFALCFFVARLLLDTFIFKPLAGVLLLRCGGSMNMINDDARRSKIVKCSESMWKLTYYVSMQLWVALIMLQDYWWLNTKEYFREWAGGEIDSSLEIFFTCQYGFYLYSIVALVKWETRRKDFPIMMSHHIITSVSMELTFHIRLLRLGTITLALHDTSDVFLEAAKIFKYLEMETGALICFGLFAISWLILRLIVFPFWIIKAFSYDSRLVVDDFPMSMYYTGSTLLITLLIFHIYWWRLICIVIWKQIGNEGKGKVEKDIRSDDEDEDDDQSQVLSTGVVI</sequence>
<evidence type="ECO:0000256" key="6">
    <source>
        <dbReference type="SAM" id="MobiDB-lite"/>
    </source>
</evidence>
<protein>
    <recommendedName>
        <fullName evidence="8">TLC domain-containing protein</fullName>
    </recommendedName>
</protein>
<evidence type="ECO:0000256" key="7">
    <source>
        <dbReference type="SAM" id="Phobius"/>
    </source>
</evidence>
<keyword evidence="4 5" id="KW-0472">Membrane</keyword>
<feature type="transmembrane region" description="Helical" evidence="7">
    <location>
        <begin position="233"/>
        <end position="259"/>
    </location>
</feature>
<accession>A0A5P1FHI5</accession>
<evidence type="ECO:0000259" key="8">
    <source>
        <dbReference type="PROSITE" id="PS50922"/>
    </source>
</evidence>
<dbReference type="GO" id="GO:0046513">
    <property type="term" value="P:ceramide biosynthetic process"/>
    <property type="evidence" value="ECO:0007669"/>
    <property type="project" value="InterPro"/>
</dbReference>
<dbReference type="EMBL" id="CM007382">
    <property type="protein sequence ID" value="ONK77183.1"/>
    <property type="molecule type" value="Genomic_DNA"/>
</dbReference>
<evidence type="ECO:0000313" key="10">
    <source>
        <dbReference type="Proteomes" id="UP000243459"/>
    </source>
</evidence>
<dbReference type="PANTHER" id="PTHR12560:SF0">
    <property type="entry name" value="LD18904P"/>
    <property type="match status" value="1"/>
</dbReference>
<dbReference type="Proteomes" id="UP000243459">
    <property type="component" value="Chromosome 2"/>
</dbReference>
<evidence type="ECO:0000313" key="9">
    <source>
        <dbReference type="EMBL" id="ONK77183.1"/>
    </source>
</evidence>
<dbReference type="OrthoDB" id="537032at2759"/>
<feature type="transmembrane region" description="Helical" evidence="7">
    <location>
        <begin position="68"/>
        <end position="89"/>
    </location>
</feature>
<dbReference type="Gramene" id="ONK77183">
    <property type="protein sequence ID" value="ONK77183"/>
    <property type="gene ID" value="A4U43_C02F3950"/>
</dbReference>